<dbReference type="PROSITE" id="PS00129">
    <property type="entry name" value="GLYCOSYL_HYDROL_F31_1"/>
    <property type="match status" value="1"/>
</dbReference>
<dbReference type="Pfam" id="PF13802">
    <property type="entry name" value="Gal_mutarotas_2"/>
    <property type="match status" value="1"/>
</dbReference>
<dbReference type="CDD" id="cd14752">
    <property type="entry name" value="GH31_N"/>
    <property type="match status" value="1"/>
</dbReference>
<dbReference type="Pfam" id="PF01055">
    <property type="entry name" value="Glyco_hydro_31_2nd"/>
    <property type="match status" value="1"/>
</dbReference>
<feature type="region of interest" description="Disordered" evidence="4">
    <location>
        <begin position="946"/>
        <end position="969"/>
    </location>
</feature>
<feature type="compositionally biased region" description="Low complexity" evidence="4">
    <location>
        <begin position="954"/>
        <end position="966"/>
    </location>
</feature>
<comment type="similarity">
    <text evidence="1">Belongs to the glycosyl hydrolase 31 family.</text>
</comment>
<dbReference type="Proteomes" id="UP000053815">
    <property type="component" value="Unassembled WGS sequence"/>
</dbReference>
<dbReference type="CDD" id="cd06602">
    <property type="entry name" value="GH31_MGAM_SI_GAA"/>
    <property type="match status" value="1"/>
</dbReference>
<evidence type="ECO:0000259" key="6">
    <source>
        <dbReference type="SMART" id="SM00105"/>
    </source>
</evidence>
<keyword evidence="5" id="KW-0732">Signal</keyword>
<dbReference type="Gene3D" id="2.60.40.1760">
    <property type="entry name" value="glycosyl hydrolase (family 31)"/>
    <property type="match status" value="1"/>
</dbReference>
<proteinExistence type="inferred from homology"/>
<dbReference type="GO" id="GO:0005975">
    <property type="term" value="P:carbohydrate metabolic process"/>
    <property type="evidence" value="ECO:0007669"/>
    <property type="project" value="InterPro"/>
</dbReference>
<keyword evidence="2" id="KW-0325">Glycoprotein</keyword>
<evidence type="ECO:0000256" key="1">
    <source>
        <dbReference type="ARBA" id="ARBA00007806"/>
    </source>
</evidence>
<reference evidence="7" key="1">
    <citation type="submission" date="2014-09" db="EMBL/GenBank/DDBJ databases">
        <title>Draft genome sequence of an oleaginous Mucoromycotina fungus Mucor ambiguus NBRC6742.</title>
        <authorList>
            <person name="Takeda I."/>
            <person name="Yamane N."/>
            <person name="Morita T."/>
            <person name="Tamano K."/>
            <person name="Machida M."/>
            <person name="Baker S."/>
            <person name="Koike H."/>
        </authorList>
    </citation>
    <scope>NUCLEOTIDE SEQUENCE</scope>
    <source>
        <strain evidence="7">NBRC 6742</strain>
    </source>
</reference>
<evidence type="ECO:0000313" key="7">
    <source>
        <dbReference type="EMBL" id="GAN00878.1"/>
    </source>
</evidence>
<feature type="compositionally biased region" description="Acidic residues" evidence="4">
    <location>
        <begin position="1225"/>
        <end position="1235"/>
    </location>
</feature>
<dbReference type="SUPFAM" id="SSF74650">
    <property type="entry name" value="Galactose mutarotase-like"/>
    <property type="match status" value="1"/>
</dbReference>
<gene>
    <name evidence="7" type="ORF">MAM1_0003c00304</name>
</gene>
<dbReference type="Gene3D" id="3.20.20.80">
    <property type="entry name" value="Glycosidases"/>
    <property type="match status" value="1"/>
</dbReference>
<dbReference type="InterPro" id="IPR037278">
    <property type="entry name" value="ARFGAP/RecO"/>
</dbReference>
<feature type="signal peptide" evidence="5">
    <location>
        <begin position="1"/>
        <end position="20"/>
    </location>
</feature>
<dbReference type="InterPro" id="IPR017853">
    <property type="entry name" value="GH"/>
</dbReference>
<evidence type="ECO:0000256" key="3">
    <source>
        <dbReference type="ARBA" id="ARBA00041343"/>
    </source>
</evidence>
<feature type="domain" description="Arf-GAP" evidence="6">
    <location>
        <begin position="663"/>
        <end position="767"/>
    </location>
</feature>
<dbReference type="InterPro" id="IPR030458">
    <property type="entry name" value="Glyco_hydro_31_AS"/>
</dbReference>
<feature type="region of interest" description="Disordered" evidence="4">
    <location>
        <begin position="1210"/>
        <end position="1252"/>
    </location>
</feature>
<sequence length="1289" mass="143199">MAKVSFIFVAIALITGNVLCQSDATYAVSSSAPGYKIDGHVKHTEGGLQIPLTFNAHGNKKTGVDTFGKTIKDLIVDVEYETEERLHVKISDKAKKQYLVPDSPLGFERPQIKHYASSKDRNLDFQYTAKPFNFKIVRKNDKTTIFDTSNLPFVFEDQYLELSTSVPKDANIYGFGEVTAPFKRTTNVTTIWARDNADDFYRNIYGAHPYYQEVRDGKAHGALLMSSHGMDVITTEGRITYKVIGGVLDFYFFAPKSGKPNDLSIAYTDLIGKPMMPSHWMLGWHHCRYGYSNISAPETVKRKYKEANIPLQTLWVDIDYMDQTKDFTFDNVKFPQDKMIALGKDLHKDGQNYVVMVDPAISANTTYDPYVHGTDMNVWIKNADGTDYIGQVWPGYTTFPDWWHPNATEYWNREIIDFVDLLGVDGLWIDMNEPSSFCLGSCGTGKIDAGNQPYRWTLPQEEQDKNHALQEEALKKMGNPPGEERNLLYPKYAINNGAGNLSELTVATTALHYGDIPHYDIHNLYGHAEGYITRNALIKQNKKVRPFVLTRSSFVGSGKNVGHWTGDNHSLWSYLKNSIANVLNFQMFGISYSGADVCGFNRATTEEMCTRWMELGAFYPFARNHNAIGEPDQEPYLWESTAEGSRNALSVRYEMLPYFYTLFEESNRLGLGSPAFVNTTIQTFICARCSGLVREVGHRVKAVSASKFSGAELMALKKGGNGVALKIWLSNYSTHDAPEPEADPDVRAFMKQKYYECKWLDRALLQSHKEEVRALIAKSFTEDGLPIVTKSRTRMIPGFSRVPLIADSEMNVMQDDEEEDMETSVVQNNSVIPPPIFVPGYAVSPLPTHGQSQYQHYVAGAGAAAPTAAAYPMPPTSPVCRTSMDSINSYSSSSQGGSIYNYRSSQEMVRADMYATNSNMQSLNHAQQPVASVSTHVLTAEQIAERCRSSVDPSTTSSTFSNTSSNRQSMEVPQHQHVDVAAPMVLTAEQIAERCRNTVDYKTSAELYQQKDAYMPPTVVSEVVAPVVSTEKSLPQLGIHDNNDLVYHQHRSDYQVKSPTCVNYSNNNQPSSIQRDGHQVSASASLCVTPSTSNPITKPTRPPMAAPAASASVFDSILSDLAGLKLEKTVRRATYTGGILSPASAALDNSPLAPSKSSPNPTDRPASMFNADFFSQLNKSKATEDKSPENDRYAALRGVPAPVVAALAAAKMDAAKDEERNTSSSEDDDDEEDPWQEFCSSSSTDGNENNFLEPAQVIQPALEESKPVSNMIAIDLFSDLDPRSMFKRF</sequence>
<accession>A0A0C9MFZ8</accession>
<dbReference type="SUPFAM" id="SSF57863">
    <property type="entry name" value="ArfGap/RecO-like zinc finger"/>
    <property type="match status" value="1"/>
</dbReference>
<dbReference type="InterPro" id="IPR038508">
    <property type="entry name" value="ArfGAP_dom_sf"/>
</dbReference>
<dbReference type="OrthoDB" id="5839090at2759"/>
<organism evidence="7">
    <name type="scientific">Mucor ambiguus</name>
    <dbReference type="NCBI Taxonomy" id="91626"/>
    <lineage>
        <taxon>Eukaryota</taxon>
        <taxon>Fungi</taxon>
        <taxon>Fungi incertae sedis</taxon>
        <taxon>Mucoromycota</taxon>
        <taxon>Mucoromycotina</taxon>
        <taxon>Mucoromycetes</taxon>
        <taxon>Mucorales</taxon>
        <taxon>Mucorineae</taxon>
        <taxon>Mucoraceae</taxon>
        <taxon>Mucor</taxon>
    </lineage>
</organism>
<dbReference type="PANTHER" id="PTHR22762">
    <property type="entry name" value="ALPHA-GLUCOSIDASE"/>
    <property type="match status" value="1"/>
</dbReference>
<dbReference type="EMBL" id="DF836292">
    <property type="protein sequence ID" value="GAN00878.1"/>
    <property type="molecule type" value="Genomic_DNA"/>
</dbReference>
<dbReference type="SUPFAM" id="SSF51445">
    <property type="entry name" value="(Trans)glycosidases"/>
    <property type="match status" value="1"/>
</dbReference>
<dbReference type="STRING" id="91626.A0A0C9MFZ8"/>
<evidence type="ECO:0000256" key="2">
    <source>
        <dbReference type="ARBA" id="ARBA00023180"/>
    </source>
</evidence>
<feature type="chain" id="PRO_5002199506" description="Maltase" evidence="5">
    <location>
        <begin position="21"/>
        <end position="1289"/>
    </location>
</feature>
<dbReference type="Pfam" id="PF01412">
    <property type="entry name" value="ArfGap"/>
    <property type="match status" value="1"/>
</dbReference>
<protein>
    <recommendedName>
        <fullName evidence="3">Maltase</fullName>
    </recommendedName>
</protein>
<keyword evidence="8" id="KW-1185">Reference proteome</keyword>
<name>A0A0C9MFZ8_9FUNG</name>
<dbReference type="GO" id="GO:0030246">
    <property type="term" value="F:carbohydrate binding"/>
    <property type="evidence" value="ECO:0007669"/>
    <property type="project" value="InterPro"/>
</dbReference>
<evidence type="ECO:0000313" key="8">
    <source>
        <dbReference type="Proteomes" id="UP000053815"/>
    </source>
</evidence>
<dbReference type="GO" id="GO:0004553">
    <property type="term" value="F:hydrolase activity, hydrolyzing O-glycosyl compounds"/>
    <property type="evidence" value="ECO:0007669"/>
    <property type="project" value="InterPro"/>
</dbReference>
<feature type="compositionally biased region" description="Polar residues" evidence="4">
    <location>
        <begin position="1238"/>
        <end position="1250"/>
    </location>
</feature>
<dbReference type="InterPro" id="IPR025887">
    <property type="entry name" value="Glyco_hydro_31_N_dom"/>
</dbReference>
<dbReference type="Gene3D" id="1.10.220.150">
    <property type="entry name" value="Arf GTPase activating protein"/>
    <property type="match status" value="1"/>
</dbReference>
<dbReference type="GO" id="GO:0005096">
    <property type="term" value="F:GTPase activator activity"/>
    <property type="evidence" value="ECO:0007669"/>
    <property type="project" value="InterPro"/>
</dbReference>
<dbReference type="PANTHER" id="PTHR22762:SF133">
    <property type="entry name" value="P-TYPE DOMAIN-CONTAINING PROTEIN"/>
    <property type="match status" value="1"/>
</dbReference>
<feature type="region of interest" description="Disordered" evidence="4">
    <location>
        <begin position="1141"/>
        <end position="1168"/>
    </location>
</feature>
<dbReference type="InterPro" id="IPR011013">
    <property type="entry name" value="Gal_mutarotase_sf_dom"/>
</dbReference>
<dbReference type="InterPro" id="IPR001164">
    <property type="entry name" value="ArfGAP_dom"/>
</dbReference>
<evidence type="ECO:0000256" key="4">
    <source>
        <dbReference type="SAM" id="MobiDB-lite"/>
    </source>
</evidence>
<dbReference type="SMART" id="SM00105">
    <property type="entry name" value="ArfGap"/>
    <property type="match status" value="1"/>
</dbReference>
<dbReference type="InterPro" id="IPR000322">
    <property type="entry name" value="Glyco_hydro_31_TIM"/>
</dbReference>
<evidence type="ECO:0000256" key="5">
    <source>
        <dbReference type="SAM" id="SignalP"/>
    </source>
</evidence>